<dbReference type="GO" id="GO:0004420">
    <property type="term" value="F:hydroxymethylglutaryl-CoA reductase (NADPH) activity"/>
    <property type="evidence" value="ECO:0007669"/>
    <property type="project" value="UniProtKB-EC"/>
</dbReference>
<comment type="subcellular location">
    <subcellularLocation>
        <location evidence="1">Endoplasmic reticulum membrane</location>
        <topology evidence="1">Multi-pass membrane protein</topology>
    </subcellularLocation>
    <subcellularLocation>
        <location evidence="2">Peroxisome membrane</location>
        <topology evidence="2">Multi-pass membrane protein</topology>
    </subcellularLocation>
</comment>
<sequence length="804" mass="88411">MGILSSIPERCAKYSYEVLVFYLVILIGLLSLPSSKEAPFQLSFDESEFHSLIIVARCLAILHTSYQIKKLRLFHSFWLAAAMSIFAIVVFSSFVLLSSMVSSFFPNSSLTWSTVVPLCVLVTEMDFPHALLLTSSESVANKETIPQIVASSTSRLGLKAASTSLLDIFCLGSVILYNKMEISSSGMNFAVAVSIVCVLVQNLIFFTLMPALTSLILYWFPRGPLKSLTDDAHLSLLTRRALTSLKFGSGFEVSVLVTSTFVLAQSKKVAGLVLRQFCPFYLLDFLRRNVSPFWPSRISFSETGIWTFLSVSIFRYLILDNVRRTRARSLSSSDKSITKTARVRHQSDSHYEFNTAEEIRDLDEMKRLLAEKKCDLMNNSEILFLLKLGLIRPYALEKILQDATRGVVIRRKFLGEDKFKSLPYQNYDFEIAAKACCENIVGYVPIPLGIVGPILVDGIECSPLLATTEGALLASVNRGCKVIKISGGAKTSIFRDEMSRAPCISFPSAAAALECFQWLEDPYNFTIIKDAFQSTTRFGKLLKVTPYPAGRLLFLRFSASTGDAMGMNMVSKGTNKAVDTLLQLFPSARIESISGNACTDKKPSAMNWINGRGKTIIAEVSIPEKVLTANFKCTAKQLADLNVKKNLIGSNIAGSIGGFNAHAANIVAACFIASGQDAAQVVEGSQTMTLFEERVLDSETFLHASVTMPSLEVAAMGGGTNLEPQRSILASMIGQEAGLNPGDKSKRLASVIASTVLAGELSLMSSLVKGTVRKITLTYIEVLDHVTIRELYKRRFSREPYETK</sequence>
<dbReference type="InterPro" id="IPR000731">
    <property type="entry name" value="SSD"/>
</dbReference>
<evidence type="ECO:0000256" key="6">
    <source>
        <dbReference type="ARBA" id="ARBA00016920"/>
    </source>
</evidence>
<feature type="domain" description="SSD" evidence="15">
    <location>
        <begin position="49"/>
        <end position="215"/>
    </location>
</feature>
<dbReference type="Proteomes" id="UP000011014">
    <property type="component" value="Unassembled WGS sequence"/>
</dbReference>
<dbReference type="PANTHER" id="PTHR10572">
    <property type="entry name" value="3-HYDROXY-3-METHYLGLUTARYL-COENZYME A REDUCTASE"/>
    <property type="match status" value="1"/>
</dbReference>
<evidence type="ECO:0000259" key="15">
    <source>
        <dbReference type="PROSITE" id="PS50156"/>
    </source>
</evidence>
<dbReference type="AlphaFoldDB" id="E4YQ43"/>
<evidence type="ECO:0000256" key="7">
    <source>
        <dbReference type="ARBA" id="ARBA00022692"/>
    </source>
</evidence>
<gene>
    <name evidence="16" type="ORF">GSOID_T00031059001</name>
</gene>
<keyword evidence="8" id="KW-0256">Endoplasmic reticulum</keyword>
<reference evidence="16" key="1">
    <citation type="journal article" date="2010" name="Science">
        <title>Plasticity of animal genome architecture unmasked by rapid evolution of a pelagic tunicate.</title>
        <authorList>
            <person name="Denoeud F."/>
            <person name="Henriet S."/>
            <person name="Mungpakdee S."/>
            <person name="Aury J.M."/>
            <person name="Da Silva C."/>
            <person name="Brinkmann H."/>
            <person name="Mikhaleva J."/>
            <person name="Olsen L.C."/>
            <person name="Jubin C."/>
            <person name="Canestro C."/>
            <person name="Bouquet J.M."/>
            <person name="Danks G."/>
            <person name="Poulain J."/>
            <person name="Campsteijn C."/>
            <person name="Adamski M."/>
            <person name="Cross I."/>
            <person name="Yadetie F."/>
            <person name="Muffato M."/>
            <person name="Louis A."/>
            <person name="Butcher S."/>
            <person name="Tsagkogeorga G."/>
            <person name="Konrad A."/>
            <person name="Singh S."/>
            <person name="Jensen M.F."/>
            <person name="Cong E.H."/>
            <person name="Eikeseth-Otteraa H."/>
            <person name="Noel B."/>
            <person name="Anthouard V."/>
            <person name="Porcel B.M."/>
            <person name="Kachouri-Lafond R."/>
            <person name="Nishino A."/>
            <person name="Ugolini M."/>
            <person name="Chourrout P."/>
            <person name="Nishida H."/>
            <person name="Aasland R."/>
            <person name="Huzurbazar S."/>
            <person name="Westhof E."/>
            <person name="Delsuc F."/>
            <person name="Lehrach H."/>
            <person name="Reinhardt R."/>
            <person name="Weissenbach J."/>
            <person name="Roy S.W."/>
            <person name="Artiguenave F."/>
            <person name="Postlethwait J.H."/>
            <person name="Manak J.R."/>
            <person name="Thompson E.M."/>
            <person name="Jaillon O."/>
            <person name="Du Pasquier L."/>
            <person name="Boudinot P."/>
            <person name="Liberles D.A."/>
            <person name="Volff J.N."/>
            <person name="Philippe H."/>
            <person name="Lenhard B."/>
            <person name="Roest Crollius H."/>
            <person name="Wincker P."/>
            <person name="Chourrout D."/>
        </authorList>
    </citation>
    <scope>NUCLEOTIDE SEQUENCE [LARGE SCALE GENOMIC DNA]</scope>
</reference>
<dbReference type="CDD" id="cd00643">
    <property type="entry name" value="HMG-CoA_reductase_classI"/>
    <property type="match status" value="1"/>
</dbReference>
<dbReference type="GO" id="GO:0015936">
    <property type="term" value="P:coenzyme A metabolic process"/>
    <property type="evidence" value="ECO:0007669"/>
    <property type="project" value="InterPro"/>
</dbReference>
<evidence type="ECO:0000256" key="9">
    <source>
        <dbReference type="ARBA" id="ARBA00022857"/>
    </source>
</evidence>
<organism evidence="16">
    <name type="scientific">Oikopleura dioica</name>
    <name type="common">Tunicate</name>
    <dbReference type="NCBI Taxonomy" id="34765"/>
    <lineage>
        <taxon>Eukaryota</taxon>
        <taxon>Metazoa</taxon>
        <taxon>Chordata</taxon>
        <taxon>Tunicata</taxon>
        <taxon>Appendicularia</taxon>
        <taxon>Copelata</taxon>
        <taxon>Oikopleuridae</taxon>
        <taxon>Oikopleura</taxon>
    </lineage>
</organism>
<evidence type="ECO:0000256" key="1">
    <source>
        <dbReference type="ARBA" id="ARBA00004477"/>
    </source>
</evidence>
<dbReference type="InterPro" id="IPR002202">
    <property type="entry name" value="HMG_CoA_Rdtase"/>
</dbReference>
<evidence type="ECO:0000313" key="16">
    <source>
        <dbReference type="EMBL" id="CBY37589.1"/>
    </source>
</evidence>
<evidence type="ECO:0000256" key="14">
    <source>
        <dbReference type="SAM" id="Phobius"/>
    </source>
</evidence>
<feature type="transmembrane region" description="Helical" evidence="14">
    <location>
        <begin position="189"/>
        <end position="220"/>
    </location>
</feature>
<dbReference type="FunFam" id="3.30.70.420:FF:000001">
    <property type="entry name" value="3-hydroxy-3-methylglutaryl coenzyme A reductase"/>
    <property type="match status" value="1"/>
</dbReference>
<dbReference type="GO" id="GO:0016126">
    <property type="term" value="P:sterol biosynthetic process"/>
    <property type="evidence" value="ECO:0007669"/>
    <property type="project" value="TreeGrafter"/>
</dbReference>
<evidence type="ECO:0000256" key="4">
    <source>
        <dbReference type="ARBA" id="ARBA00007661"/>
    </source>
</evidence>
<comment type="catalytic activity">
    <reaction evidence="13">
        <text>(R)-mevalonate + 2 NADP(+) + CoA = (3S)-3-hydroxy-3-methylglutaryl-CoA + 2 NADPH + 2 H(+)</text>
        <dbReference type="Rhea" id="RHEA:15989"/>
        <dbReference type="ChEBI" id="CHEBI:15378"/>
        <dbReference type="ChEBI" id="CHEBI:36464"/>
        <dbReference type="ChEBI" id="CHEBI:43074"/>
        <dbReference type="ChEBI" id="CHEBI:57287"/>
        <dbReference type="ChEBI" id="CHEBI:57783"/>
        <dbReference type="ChEBI" id="CHEBI:58349"/>
        <dbReference type="EC" id="1.1.1.34"/>
    </reaction>
    <physiologicalReaction direction="right-to-left" evidence="13">
        <dbReference type="Rhea" id="RHEA:15991"/>
    </physiologicalReaction>
</comment>
<dbReference type="SUPFAM" id="SSF55035">
    <property type="entry name" value="NAD-binding domain of HMG-CoA reductase"/>
    <property type="match status" value="1"/>
</dbReference>
<proteinExistence type="inferred from homology"/>
<keyword evidence="12 14" id="KW-0472">Membrane</keyword>
<dbReference type="InterPro" id="IPR023282">
    <property type="entry name" value="HMG_CoA_Rdtase_N"/>
</dbReference>
<dbReference type="Gene3D" id="3.30.70.420">
    <property type="entry name" value="Hydroxymethylglutaryl-CoA reductase, class I/II, NAD/NADP-binding domain"/>
    <property type="match status" value="1"/>
</dbReference>
<evidence type="ECO:0000256" key="13">
    <source>
        <dbReference type="ARBA" id="ARBA00049909"/>
    </source>
</evidence>
<evidence type="ECO:0000256" key="2">
    <source>
        <dbReference type="ARBA" id="ARBA00004585"/>
    </source>
</evidence>
<feature type="transmembrane region" description="Helical" evidence="14">
    <location>
        <begin position="49"/>
        <end position="66"/>
    </location>
</feature>
<keyword evidence="7 14" id="KW-0812">Transmembrane</keyword>
<dbReference type="PROSITE" id="PS50065">
    <property type="entry name" value="HMG_COA_REDUCTASE_4"/>
    <property type="match status" value="1"/>
</dbReference>
<keyword evidence="10 14" id="KW-1133">Transmembrane helix</keyword>
<comment type="pathway">
    <text evidence="3">Metabolic intermediate biosynthesis; (R)-mevalonate biosynthesis; (R)-mevalonate from acetyl-CoA: step 3/3.</text>
</comment>
<dbReference type="PROSITE" id="PS00066">
    <property type="entry name" value="HMG_COA_REDUCTASE_1"/>
    <property type="match status" value="1"/>
</dbReference>
<dbReference type="GO" id="GO:0005789">
    <property type="term" value="C:endoplasmic reticulum membrane"/>
    <property type="evidence" value="ECO:0007669"/>
    <property type="project" value="UniProtKB-SubCell"/>
</dbReference>
<dbReference type="Pfam" id="PF00368">
    <property type="entry name" value="HMG-CoA_red"/>
    <property type="match status" value="1"/>
</dbReference>
<dbReference type="EMBL" id="FN655013">
    <property type="protein sequence ID" value="CBY37589.1"/>
    <property type="molecule type" value="Genomic_DNA"/>
</dbReference>
<keyword evidence="11" id="KW-0560">Oxidoreductase</keyword>
<dbReference type="Gene3D" id="1.10.3270.10">
    <property type="entry name" value="HMGR, N-terminal domain"/>
    <property type="match status" value="1"/>
</dbReference>
<dbReference type="InterPro" id="IPR009029">
    <property type="entry name" value="HMG_CoA_Rdtase_sub-bd_dom_sf"/>
</dbReference>
<dbReference type="PROSITE" id="PS50156">
    <property type="entry name" value="SSD"/>
    <property type="match status" value="1"/>
</dbReference>
<keyword evidence="9" id="KW-0521">NADP</keyword>
<feature type="transmembrane region" description="Helical" evidence="14">
    <location>
        <begin position="78"/>
        <end position="105"/>
    </location>
</feature>
<dbReference type="InterPro" id="IPR004554">
    <property type="entry name" value="HMG_CoA_Rdtase_eu_arc"/>
</dbReference>
<dbReference type="InterPro" id="IPR023076">
    <property type="entry name" value="HMG_CoA_Rdtase_CS"/>
</dbReference>
<dbReference type="Gene3D" id="3.90.770.10">
    <property type="entry name" value="3-hydroxy-3-methylglutaryl-coenzyme A Reductase, Chain A, domain 2"/>
    <property type="match status" value="1"/>
</dbReference>
<feature type="transmembrane region" description="Helical" evidence="14">
    <location>
        <begin position="12"/>
        <end position="29"/>
    </location>
</feature>
<evidence type="ECO:0000256" key="8">
    <source>
        <dbReference type="ARBA" id="ARBA00022824"/>
    </source>
</evidence>
<dbReference type="InterPro" id="IPR009023">
    <property type="entry name" value="HMG_CoA_Rdtase_NAD(P)-bd_sf"/>
</dbReference>
<dbReference type="InterPro" id="IPR023074">
    <property type="entry name" value="HMG_CoA_Rdtase_cat_sf"/>
</dbReference>
<dbReference type="PRINTS" id="PR00071">
    <property type="entry name" value="HMGCOARDTASE"/>
</dbReference>
<dbReference type="PANTHER" id="PTHR10572:SF24">
    <property type="entry name" value="3-HYDROXY-3-METHYLGLUTARYL-COENZYME A REDUCTASE"/>
    <property type="match status" value="1"/>
</dbReference>
<dbReference type="SUPFAM" id="SSF56542">
    <property type="entry name" value="Substrate-binding domain of HMG-CoA reductase"/>
    <property type="match status" value="1"/>
</dbReference>
<evidence type="ECO:0000256" key="11">
    <source>
        <dbReference type="ARBA" id="ARBA00023002"/>
    </source>
</evidence>
<evidence type="ECO:0000256" key="5">
    <source>
        <dbReference type="ARBA" id="ARBA00012999"/>
    </source>
</evidence>
<feature type="transmembrane region" description="Helical" evidence="14">
    <location>
        <begin position="156"/>
        <end position="177"/>
    </location>
</feature>
<evidence type="ECO:0000256" key="12">
    <source>
        <dbReference type="ARBA" id="ARBA00023136"/>
    </source>
</evidence>
<evidence type="ECO:0000256" key="10">
    <source>
        <dbReference type="ARBA" id="ARBA00022989"/>
    </source>
</evidence>
<dbReference type="GO" id="GO:0008299">
    <property type="term" value="P:isoprenoid biosynthetic process"/>
    <property type="evidence" value="ECO:0007669"/>
    <property type="project" value="InterPro"/>
</dbReference>
<dbReference type="GO" id="GO:0005778">
    <property type="term" value="C:peroxisomal membrane"/>
    <property type="evidence" value="ECO:0007669"/>
    <property type="project" value="UniProtKB-SubCell"/>
</dbReference>
<protein>
    <recommendedName>
        <fullName evidence="6">3-hydroxy-3-methylglutaryl-coenzyme A reductase</fullName>
        <ecNumber evidence="5">1.1.1.34</ecNumber>
    </recommendedName>
</protein>
<evidence type="ECO:0000256" key="3">
    <source>
        <dbReference type="ARBA" id="ARBA00005084"/>
    </source>
</evidence>
<name>E4YQ43_OIKDI</name>
<accession>E4YQ43</accession>
<dbReference type="EC" id="1.1.1.34" evidence="5"/>
<comment type="similarity">
    <text evidence="4">Belongs to the HMG-CoA reductase family.</text>
</comment>